<proteinExistence type="inferred from homology"/>
<dbReference type="GO" id="GO:0031992">
    <property type="term" value="F:energy transducer activity"/>
    <property type="evidence" value="ECO:0007669"/>
    <property type="project" value="TreeGrafter"/>
</dbReference>
<reference evidence="13" key="2">
    <citation type="journal article" date="2008" name="PLoS Biol.">
        <title>Population genomic analysis of strain variation in Leptospirillum group II bacteria involved in acid mine drainage formation.</title>
        <authorList>
            <person name="Simmons S.L."/>
            <person name="Dibartolo G."/>
            <person name="Denef V.J."/>
            <person name="Goltsman D.S."/>
            <person name="Thelen M.P."/>
            <person name="Banfield J.F."/>
        </authorList>
    </citation>
    <scope>NUCLEOTIDE SEQUENCE [LARGE SCALE GENOMIC DNA]</scope>
</reference>
<organism evidence="13">
    <name type="scientific">Leptospirillum sp. Group II '5-way CG'</name>
    <dbReference type="NCBI Taxonomy" id="419541"/>
    <lineage>
        <taxon>Bacteria</taxon>
        <taxon>Pseudomonadati</taxon>
        <taxon>Nitrospirota</taxon>
        <taxon>Nitrospiria</taxon>
        <taxon>Nitrospirales</taxon>
        <taxon>Nitrospiraceae</taxon>
        <taxon>Leptospirillum</taxon>
    </lineage>
</organism>
<dbReference type="GO" id="GO:0098797">
    <property type="term" value="C:plasma membrane protein complex"/>
    <property type="evidence" value="ECO:0007669"/>
    <property type="project" value="TreeGrafter"/>
</dbReference>
<keyword evidence="8 11" id="KW-1133">Transmembrane helix</keyword>
<feature type="transmembrane region" description="Helical" evidence="11">
    <location>
        <begin position="64"/>
        <end position="84"/>
    </location>
</feature>
<evidence type="ECO:0000313" key="13">
    <source>
        <dbReference type="EMBL" id="EDZ39539.1"/>
    </source>
</evidence>
<dbReference type="Pfam" id="PF03544">
    <property type="entry name" value="TonB_C"/>
    <property type="match status" value="1"/>
</dbReference>
<evidence type="ECO:0000256" key="4">
    <source>
        <dbReference type="ARBA" id="ARBA00022475"/>
    </source>
</evidence>
<dbReference type="Gene3D" id="3.30.1150.10">
    <property type="match status" value="1"/>
</dbReference>
<accession>B6AM32</accession>
<protein>
    <submittedName>
        <fullName evidence="13">TonB</fullName>
    </submittedName>
</protein>
<dbReference type="GO" id="GO:0015031">
    <property type="term" value="P:protein transport"/>
    <property type="evidence" value="ECO:0007669"/>
    <property type="project" value="UniProtKB-KW"/>
</dbReference>
<dbReference type="PROSITE" id="PS52015">
    <property type="entry name" value="TONB_CTD"/>
    <property type="match status" value="1"/>
</dbReference>
<keyword evidence="5" id="KW-0997">Cell inner membrane</keyword>
<evidence type="ECO:0000256" key="6">
    <source>
        <dbReference type="ARBA" id="ARBA00022692"/>
    </source>
</evidence>
<gene>
    <name evidence="13" type="ORF">CGL2_11277177</name>
</gene>
<feature type="region of interest" description="Disordered" evidence="10">
    <location>
        <begin position="1"/>
        <end position="37"/>
    </location>
</feature>
<dbReference type="PANTHER" id="PTHR33446:SF2">
    <property type="entry name" value="PROTEIN TONB"/>
    <property type="match status" value="1"/>
</dbReference>
<dbReference type="PANTHER" id="PTHR33446">
    <property type="entry name" value="PROTEIN TONB-RELATED"/>
    <property type="match status" value="1"/>
</dbReference>
<reference evidence="13" key="1">
    <citation type="journal article" date="2004" name="Nature">
        <title>Community structure and metabolism through reconstruction of microbial genomes from the environment.</title>
        <authorList>
            <person name="Tyson G.W."/>
            <person name="Chapman J."/>
            <person name="Hugenholtz P."/>
            <person name="Allen E.E."/>
            <person name="Ram R.J."/>
            <person name="Richardson P.M."/>
            <person name="Solovyev V.V."/>
            <person name="Rubin E.M."/>
            <person name="Rokhsar D.S."/>
            <person name="Banfield J.F."/>
        </authorList>
    </citation>
    <scope>NUCLEOTIDE SEQUENCE [LARGE SCALE GENOMIC DNA]</scope>
</reference>
<evidence type="ECO:0000256" key="2">
    <source>
        <dbReference type="ARBA" id="ARBA00006555"/>
    </source>
</evidence>
<dbReference type="EMBL" id="DS995259">
    <property type="protein sequence ID" value="EDZ39539.1"/>
    <property type="molecule type" value="Genomic_DNA"/>
</dbReference>
<dbReference type="InterPro" id="IPR051045">
    <property type="entry name" value="TonB-dependent_transducer"/>
</dbReference>
<evidence type="ECO:0000259" key="12">
    <source>
        <dbReference type="PROSITE" id="PS52015"/>
    </source>
</evidence>
<evidence type="ECO:0000256" key="11">
    <source>
        <dbReference type="SAM" id="Phobius"/>
    </source>
</evidence>
<dbReference type="GO" id="GO:0055085">
    <property type="term" value="P:transmembrane transport"/>
    <property type="evidence" value="ECO:0007669"/>
    <property type="project" value="InterPro"/>
</dbReference>
<keyword evidence="7" id="KW-0653">Protein transport</keyword>
<dbReference type="NCBIfam" id="TIGR01352">
    <property type="entry name" value="tonB_Cterm"/>
    <property type="match status" value="1"/>
</dbReference>
<dbReference type="InterPro" id="IPR006260">
    <property type="entry name" value="TonB/TolA_C"/>
</dbReference>
<evidence type="ECO:0000256" key="5">
    <source>
        <dbReference type="ARBA" id="ARBA00022519"/>
    </source>
</evidence>
<name>B6AM32_9BACT</name>
<dbReference type="SUPFAM" id="SSF74653">
    <property type="entry name" value="TolA/TonB C-terminal domain"/>
    <property type="match status" value="1"/>
</dbReference>
<keyword evidence="6 11" id="KW-0812">Transmembrane</keyword>
<feature type="domain" description="TonB C-terminal" evidence="12">
    <location>
        <begin position="412"/>
        <end position="507"/>
    </location>
</feature>
<comment type="subcellular location">
    <subcellularLocation>
        <location evidence="1">Cell inner membrane</location>
        <topology evidence="1">Single-pass membrane protein</topology>
        <orientation evidence="1">Periplasmic side</orientation>
    </subcellularLocation>
</comment>
<keyword evidence="9 11" id="KW-0472">Membrane</keyword>
<keyword evidence="3" id="KW-0813">Transport</keyword>
<evidence type="ECO:0000256" key="9">
    <source>
        <dbReference type="ARBA" id="ARBA00023136"/>
    </source>
</evidence>
<evidence type="ECO:0000256" key="1">
    <source>
        <dbReference type="ARBA" id="ARBA00004383"/>
    </source>
</evidence>
<evidence type="ECO:0000256" key="3">
    <source>
        <dbReference type="ARBA" id="ARBA00022448"/>
    </source>
</evidence>
<comment type="similarity">
    <text evidence="2">Belongs to the TonB family.</text>
</comment>
<dbReference type="AlphaFoldDB" id="B6AM32"/>
<evidence type="ECO:0000256" key="7">
    <source>
        <dbReference type="ARBA" id="ARBA00022927"/>
    </source>
</evidence>
<keyword evidence="4" id="KW-1003">Cell membrane</keyword>
<dbReference type="InterPro" id="IPR037682">
    <property type="entry name" value="TonB_C"/>
</dbReference>
<evidence type="ECO:0000256" key="10">
    <source>
        <dbReference type="SAM" id="MobiDB-lite"/>
    </source>
</evidence>
<sequence length="509" mass="57845">MFLLSGKEKNHRRNKESSTGVDRLEQPENFFPDMKSLPEPAVEDRQEGIEEKWEKYKNKEERSFLRFTVGSLLLHASFIALLFFSPSFREIIETYLGIHLPVFTGEKIFVSVLDPSQIHLSNETRSSMLTKGYSLNGQPIEHGYQNILSKPANSPPTNHATVSPRAQVLPKHSVLPSSRALMLRQYQEFPHPKRLPQYHHKKQNMISEEPNASLSPRHGSRVQQNIPSRRAKNPSGNSTPQKISPLRNRRRHIPTDEFPDQLNRHHTIKPSVRHLVNRTASIPRHVILPSKQVRSSRVAPTSVAKNGLRAKHTITSNGRQDMRKKSVPLPLVAKSLRSHPAIFKASATLKKKKTIPQVRTISRENKVLEHASLGDMQRHHTLLSNVVNSTYSMRTKLSKGSTINEADAAYSSYIKEIDRKFEEIGKFPRNSVKNNVTGENRLTFTILKDGTLSDLRVVQSSDHSSLDEESLRIVQDAAPFQPIPALLKKDALTLTWIFHYSEGAIHVKR</sequence>
<feature type="region of interest" description="Disordered" evidence="10">
    <location>
        <begin position="209"/>
        <end position="265"/>
    </location>
</feature>
<evidence type="ECO:0000256" key="8">
    <source>
        <dbReference type="ARBA" id="ARBA00022989"/>
    </source>
</evidence>